<dbReference type="Proteomes" id="UP000248395">
    <property type="component" value="Unassembled WGS sequence"/>
</dbReference>
<reference evidence="1 2" key="1">
    <citation type="submission" date="2018-05" db="EMBL/GenBank/DDBJ databases">
        <title>Genomic Encyclopedia of Type Strains, Phase IV (KMG-IV): sequencing the most valuable type-strain genomes for metagenomic binning, comparative biology and taxonomic classification.</title>
        <authorList>
            <person name="Goeker M."/>
        </authorList>
    </citation>
    <scope>NUCLEOTIDE SEQUENCE [LARGE SCALE GENOMIC DNA]</scope>
    <source>
        <strain evidence="1 2">DSM 25134</strain>
    </source>
</reference>
<gene>
    <name evidence="1" type="ORF">DFR38_10433</name>
</gene>
<proteinExistence type="predicted"/>
<comment type="caution">
    <text evidence="1">The sequence shown here is derived from an EMBL/GenBank/DDBJ whole genome shotgun (WGS) entry which is preliminary data.</text>
</comment>
<protein>
    <submittedName>
        <fullName evidence="1">Uncharacterized protein</fullName>
    </submittedName>
</protein>
<evidence type="ECO:0000313" key="1">
    <source>
        <dbReference type="EMBL" id="PXX49393.1"/>
    </source>
</evidence>
<organism evidence="1 2">
    <name type="scientific">Aquitalea magnusonii</name>
    <dbReference type="NCBI Taxonomy" id="332411"/>
    <lineage>
        <taxon>Bacteria</taxon>
        <taxon>Pseudomonadati</taxon>
        <taxon>Pseudomonadota</taxon>
        <taxon>Betaproteobacteria</taxon>
        <taxon>Neisseriales</taxon>
        <taxon>Chromobacteriaceae</taxon>
        <taxon>Aquitalea</taxon>
    </lineage>
</organism>
<keyword evidence="2" id="KW-1185">Reference proteome</keyword>
<sequence length="56" mass="6790">MQYRLPFSLHRLKVQAWRIRMLPADQRRQAGKDLLQSIKHYLDRKEHGSDVSRPDF</sequence>
<accession>A0A318JHU3</accession>
<evidence type="ECO:0000313" key="2">
    <source>
        <dbReference type="Proteomes" id="UP000248395"/>
    </source>
</evidence>
<dbReference type="AlphaFoldDB" id="A0A318JHU3"/>
<dbReference type="EMBL" id="QJKC01000004">
    <property type="protein sequence ID" value="PXX49393.1"/>
    <property type="molecule type" value="Genomic_DNA"/>
</dbReference>
<name>A0A318JHU3_9NEIS</name>